<keyword evidence="1" id="KW-0812">Transmembrane</keyword>
<feature type="transmembrane region" description="Helical" evidence="1">
    <location>
        <begin position="40"/>
        <end position="65"/>
    </location>
</feature>
<sequence>MINKLITSLVEHLSTEIQNNNKIEAILKPILTLLYSKIHIYINVGISLYFLLLFICILNLILLLFKN</sequence>
<dbReference type="AlphaFoldDB" id="A0A6C0H0Y0"/>
<proteinExistence type="predicted"/>
<evidence type="ECO:0000256" key="1">
    <source>
        <dbReference type="SAM" id="Phobius"/>
    </source>
</evidence>
<reference evidence="2" key="1">
    <citation type="journal article" date="2020" name="Nature">
        <title>Giant virus diversity and host interactions through global metagenomics.</title>
        <authorList>
            <person name="Schulz F."/>
            <person name="Roux S."/>
            <person name="Paez-Espino D."/>
            <person name="Jungbluth S."/>
            <person name="Walsh D.A."/>
            <person name="Denef V.J."/>
            <person name="McMahon K.D."/>
            <person name="Konstantinidis K.T."/>
            <person name="Eloe-Fadrosh E.A."/>
            <person name="Kyrpides N.C."/>
            <person name="Woyke T."/>
        </authorList>
    </citation>
    <scope>NUCLEOTIDE SEQUENCE</scope>
    <source>
        <strain evidence="2">GVMAG-M-3300023179-4</strain>
    </source>
</reference>
<organism evidence="2">
    <name type="scientific">viral metagenome</name>
    <dbReference type="NCBI Taxonomy" id="1070528"/>
    <lineage>
        <taxon>unclassified sequences</taxon>
        <taxon>metagenomes</taxon>
        <taxon>organismal metagenomes</taxon>
    </lineage>
</organism>
<accession>A0A6C0H0Y0</accession>
<keyword evidence="1" id="KW-0472">Membrane</keyword>
<protein>
    <submittedName>
        <fullName evidence="2">Uncharacterized protein</fullName>
    </submittedName>
</protein>
<keyword evidence="1" id="KW-1133">Transmembrane helix</keyword>
<dbReference type="EMBL" id="MN739840">
    <property type="protein sequence ID" value="QHT74182.1"/>
    <property type="molecule type" value="Genomic_DNA"/>
</dbReference>
<evidence type="ECO:0000313" key="2">
    <source>
        <dbReference type="EMBL" id="QHT74182.1"/>
    </source>
</evidence>
<name>A0A6C0H0Y0_9ZZZZ</name>